<evidence type="ECO:0000313" key="10">
    <source>
        <dbReference type="Proteomes" id="UP000245535"/>
    </source>
</evidence>
<reference evidence="9 10" key="1">
    <citation type="submission" date="2018-03" db="EMBL/GenBank/DDBJ databases">
        <title>Genomic Encyclopedia of Archaeal and Bacterial Type Strains, Phase II (KMG-II): from individual species to whole genera.</title>
        <authorList>
            <person name="Goeker M."/>
        </authorList>
    </citation>
    <scope>NUCLEOTIDE SEQUENCE [LARGE SCALE GENOMIC DNA]</scope>
    <source>
        <strain evidence="9 10">DSM 28229</strain>
    </source>
</reference>
<dbReference type="AlphaFoldDB" id="A0A315ZE11"/>
<dbReference type="Pfam" id="PF06738">
    <property type="entry name" value="ThrE"/>
    <property type="match status" value="1"/>
</dbReference>
<sequence>MEVKRIVKYAAEAGKLILENGGETYRVEDTIRNIGYAYGLKVVDSFVTPTGIMISCSEDGEETYSMIKRVSQRTVNLEVIRRVNALSRRIGEEKPSIDEVKQELENIKNIESYSSTTTFLFSALAAGVFCLLYGGVWQDFLVATLLGGIINLLSKALSWLSLTSFLTNVIGGALCIVFGSVSTYLEIGQNADKISIGGIMLLVPGLAITNAMRDLIAGDLVSGMSRAMEAFFIAIAIAVGAAIAYKLSYI</sequence>
<evidence type="ECO:0000256" key="7">
    <source>
        <dbReference type="SAM" id="Phobius"/>
    </source>
</evidence>
<gene>
    <name evidence="9" type="ORF">BC781_102531</name>
</gene>
<evidence type="ECO:0000256" key="2">
    <source>
        <dbReference type="ARBA" id="ARBA00022475"/>
    </source>
</evidence>
<dbReference type="EMBL" id="QGDO01000002">
    <property type="protein sequence ID" value="PWJ42984.1"/>
    <property type="molecule type" value="Genomic_DNA"/>
</dbReference>
<dbReference type="PANTHER" id="PTHR34390">
    <property type="entry name" value="UPF0442 PROTEIN YJJB-RELATED"/>
    <property type="match status" value="1"/>
</dbReference>
<dbReference type="Proteomes" id="UP000245535">
    <property type="component" value="Unassembled WGS sequence"/>
</dbReference>
<evidence type="ECO:0000259" key="8">
    <source>
        <dbReference type="Pfam" id="PF06738"/>
    </source>
</evidence>
<organism evidence="9 10">
    <name type="scientific">Sediminitomix flava</name>
    <dbReference type="NCBI Taxonomy" id="379075"/>
    <lineage>
        <taxon>Bacteria</taxon>
        <taxon>Pseudomonadati</taxon>
        <taxon>Bacteroidota</taxon>
        <taxon>Cytophagia</taxon>
        <taxon>Cytophagales</taxon>
        <taxon>Flammeovirgaceae</taxon>
        <taxon>Sediminitomix</taxon>
    </lineage>
</organism>
<proteinExistence type="inferred from homology"/>
<evidence type="ECO:0000256" key="5">
    <source>
        <dbReference type="ARBA" id="ARBA00023136"/>
    </source>
</evidence>
<accession>A0A315ZE11</accession>
<feature type="transmembrane region" description="Helical" evidence="7">
    <location>
        <begin position="194"/>
        <end position="212"/>
    </location>
</feature>
<dbReference type="InterPro" id="IPR010619">
    <property type="entry name" value="ThrE-like_N"/>
</dbReference>
<dbReference type="GO" id="GO:0005886">
    <property type="term" value="C:plasma membrane"/>
    <property type="evidence" value="ECO:0007669"/>
    <property type="project" value="UniProtKB-SubCell"/>
</dbReference>
<keyword evidence="3 7" id="KW-0812">Transmembrane</keyword>
<evidence type="ECO:0000256" key="3">
    <source>
        <dbReference type="ARBA" id="ARBA00022692"/>
    </source>
</evidence>
<dbReference type="GO" id="GO:0015744">
    <property type="term" value="P:succinate transport"/>
    <property type="evidence" value="ECO:0007669"/>
    <property type="project" value="TreeGrafter"/>
</dbReference>
<keyword evidence="4 7" id="KW-1133">Transmembrane helix</keyword>
<dbReference type="OrthoDB" id="9813917at2"/>
<keyword evidence="2" id="KW-1003">Cell membrane</keyword>
<evidence type="ECO:0000256" key="1">
    <source>
        <dbReference type="ARBA" id="ARBA00004651"/>
    </source>
</evidence>
<protein>
    <submittedName>
        <fullName evidence="9">Uncharacterized membrane protein YjjP (DUF1212 family)</fullName>
    </submittedName>
</protein>
<dbReference type="RefSeq" id="WP_109617139.1">
    <property type="nucleotide sequence ID" value="NZ_QGDO01000002.1"/>
</dbReference>
<evidence type="ECO:0000256" key="6">
    <source>
        <dbReference type="ARBA" id="ARBA00034125"/>
    </source>
</evidence>
<evidence type="ECO:0000313" key="9">
    <source>
        <dbReference type="EMBL" id="PWJ42984.1"/>
    </source>
</evidence>
<name>A0A315ZE11_SEDFL</name>
<dbReference type="InterPro" id="IPR050539">
    <property type="entry name" value="ThrE_Dicarb/AminoAcid_Exp"/>
</dbReference>
<feature type="transmembrane region" description="Helical" evidence="7">
    <location>
        <begin position="224"/>
        <end position="245"/>
    </location>
</feature>
<dbReference type="PANTHER" id="PTHR34390:SF2">
    <property type="entry name" value="SUCCINATE TRANSPORTER SUBUNIT YJJP-RELATED"/>
    <property type="match status" value="1"/>
</dbReference>
<feature type="domain" description="Threonine/serine exporter-like N-terminal" evidence="8">
    <location>
        <begin position="9"/>
        <end position="247"/>
    </location>
</feature>
<keyword evidence="5 7" id="KW-0472">Membrane</keyword>
<keyword evidence="10" id="KW-1185">Reference proteome</keyword>
<comment type="caution">
    <text evidence="9">The sequence shown here is derived from an EMBL/GenBank/DDBJ whole genome shotgun (WGS) entry which is preliminary data.</text>
</comment>
<comment type="subcellular location">
    <subcellularLocation>
        <location evidence="1">Cell membrane</location>
        <topology evidence="1">Multi-pass membrane protein</topology>
    </subcellularLocation>
</comment>
<feature type="transmembrane region" description="Helical" evidence="7">
    <location>
        <begin position="156"/>
        <end position="182"/>
    </location>
</feature>
<feature type="transmembrane region" description="Helical" evidence="7">
    <location>
        <begin position="118"/>
        <end position="136"/>
    </location>
</feature>
<comment type="similarity">
    <text evidence="6">Belongs to the ThrE exporter (TC 2.A.79) family.</text>
</comment>
<dbReference type="GO" id="GO:0022857">
    <property type="term" value="F:transmembrane transporter activity"/>
    <property type="evidence" value="ECO:0007669"/>
    <property type="project" value="InterPro"/>
</dbReference>
<evidence type="ECO:0000256" key="4">
    <source>
        <dbReference type="ARBA" id="ARBA00022989"/>
    </source>
</evidence>